<name>A0A8H3CL31_9AGAM</name>
<reference evidence="2" key="1">
    <citation type="submission" date="2021-01" db="EMBL/GenBank/DDBJ databases">
        <authorList>
            <person name="Kaushik A."/>
        </authorList>
    </citation>
    <scope>NUCLEOTIDE SEQUENCE</scope>
    <source>
        <strain evidence="2">AG1-1A</strain>
    </source>
</reference>
<dbReference type="Proteomes" id="UP000663840">
    <property type="component" value="Unassembled WGS sequence"/>
</dbReference>
<dbReference type="AlphaFoldDB" id="A0A8H3CL31"/>
<feature type="region of interest" description="Disordered" evidence="1">
    <location>
        <begin position="185"/>
        <end position="232"/>
    </location>
</feature>
<comment type="caution">
    <text evidence="2">The sequence shown here is derived from an EMBL/GenBank/DDBJ whole genome shotgun (WGS) entry which is preliminary data.</text>
</comment>
<proteinExistence type="predicted"/>
<evidence type="ECO:0000313" key="2">
    <source>
        <dbReference type="EMBL" id="CAE6486729.1"/>
    </source>
</evidence>
<evidence type="ECO:0000256" key="1">
    <source>
        <dbReference type="SAM" id="MobiDB-lite"/>
    </source>
</evidence>
<sequence>MSTEIAHNLLANEYTYTPPKLPTHLASTYVLKPIVGHPSDEQIKAIHASIRAVSAEAQIPHLHDPELSLQLSQHLFNVQMAIYRKSYPLNLFPADNVYTPPSLPAHIPAKLEPVVGVPSNEQLKAAQNAIRTSESLGISPLFDPDLNMQLSQHLFNLQFARYLQDSSLGRFTSKPEGVSVIEPVQTHSSHHQNTTDSQTENLRGTLSQSDPISHTENNPTHPSALGEEAKPESCTCSGNIQLAEAVNGITELMRESKGILENMNRVLIAIQRNQFMVGAHETHNLGYANPVNDQGVTAVEYGLPRLRFSFYRNTCSNYTLKPNELAGYLRFFGIGSHLTEGDESLQIKNGYTGETEARHLILQYIGME</sequence>
<evidence type="ECO:0000313" key="3">
    <source>
        <dbReference type="Proteomes" id="UP000663840"/>
    </source>
</evidence>
<dbReference type="EMBL" id="CAJMWR010004154">
    <property type="protein sequence ID" value="CAE6486729.1"/>
    <property type="molecule type" value="Genomic_DNA"/>
</dbReference>
<protein>
    <submittedName>
        <fullName evidence="2">Uncharacterized protein</fullName>
    </submittedName>
</protein>
<organism evidence="2 3">
    <name type="scientific">Rhizoctonia solani</name>
    <dbReference type="NCBI Taxonomy" id="456999"/>
    <lineage>
        <taxon>Eukaryota</taxon>
        <taxon>Fungi</taxon>
        <taxon>Dikarya</taxon>
        <taxon>Basidiomycota</taxon>
        <taxon>Agaricomycotina</taxon>
        <taxon>Agaricomycetes</taxon>
        <taxon>Cantharellales</taxon>
        <taxon>Ceratobasidiaceae</taxon>
        <taxon>Rhizoctonia</taxon>
    </lineage>
</organism>
<gene>
    <name evidence="2" type="ORF">RDB_LOCUS142026</name>
</gene>
<accession>A0A8H3CL31</accession>
<feature type="compositionally biased region" description="Polar residues" evidence="1">
    <location>
        <begin position="185"/>
        <end position="221"/>
    </location>
</feature>